<reference evidence="5" key="1">
    <citation type="submission" date="2016-06" db="EMBL/GenBank/DDBJ databases">
        <title>Parallel loss of symbiosis genes in relatives of nitrogen-fixing non-legume Parasponia.</title>
        <authorList>
            <person name="Van Velzen R."/>
            <person name="Holmer R."/>
            <person name="Bu F."/>
            <person name="Rutten L."/>
            <person name="Van Zeijl A."/>
            <person name="Liu W."/>
            <person name="Santuari L."/>
            <person name="Cao Q."/>
            <person name="Sharma T."/>
            <person name="Shen D."/>
            <person name="Roswanjaya Y."/>
            <person name="Wardhani T."/>
            <person name="Kalhor M.S."/>
            <person name="Jansen J."/>
            <person name="Van den Hoogen J."/>
            <person name="Gungor B."/>
            <person name="Hartog M."/>
            <person name="Hontelez J."/>
            <person name="Verver J."/>
            <person name="Yang W.-C."/>
            <person name="Schijlen E."/>
            <person name="Repin R."/>
            <person name="Schilthuizen M."/>
            <person name="Schranz E."/>
            <person name="Heidstra R."/>
            <person name="Miyata K."/>
            <person name="Fedorova E."/>
            <person name="Kohlen W."/>
            <person name="Bisseling T."/>
            <person name="Smit S."/>
            <person name="Geurts R."/>
        </authorList>
    </citation>
    <scope>NUCLEOTIDE SEQUENCE [LARGE SCALE GENOMIC DNA]</scope>
    <source>
        <strain evidence="5">cv. WU1-14</strain>
    </source>
</reference>
<dbReference type="STRING" id="3476.A0A2P5E4R3"/>
<keyword evidence="5" id="KW-1185">Reference proteome</keyword>
<evidence type="ECO:0000313" key="4">
    <source>
        <dbReference type="EMBL" id="PON80544.1"/>
    </source>
</evidence>
<proteinExistence type="predicted"/>
<dbReference type="OrthoDB" id="1862401at2759"/>
<keyword evidence="2" id="KW-0012">Acyltransferase</keyword>
<dbReference type="EMBL" id="JXTB01000001">
    <property type="protein sequence ID" value="PON80544.1"/>
    <property type="molecule type" value="Genomic_DNA"/>
</dbReference>
<dbReference type="Gene3D" id="3.30.559.10">
    <property type="entry name" value="Chloramphenicol acetyltransferase-like domain"/>
    <property type="match status" value="2"/>
</dbReference>
<protein>
    <submittedName>
        <fullName evidence="4">Transferase</fullName>
    </submittedName>
</protein>
<dbReference type="PANTHER" id="PTHR31625">
    <property type="match status" value="1"/>
</dbReference>
<comment type="caution">
    <text evidence="4">The sequence shown here is derived from an EMBL/GenBank/DDBJ whole genome shotgun (WGS) entry which is preliminary data.</text>
</comment>
<sequence>MKDETSHNRIHQSSTMAPPTEPDAVKFVDQTQVAPPPGSVPTTSLPLTFFDIPWLLCRHMQRLYFYRYPHSTPHFLQTDLPKLKHSLSLTLRHFFPFAGKLVLPPPPAKPHILFTAGDSVTLTVAESSAEFNRLFADNDGPRAAKELHPFVPKLPPPPPPRREGDASVAPLLALQVCVFPNSGICIGVRFSHVAADGRAFHHFMKSWTFICKGRADRSRVHENESLPPPLPCHDRAAIEDTDGLEPVFLNEWWSLASTWDKDAGPARDSPADTVRTTFVLGQAQIERLKSWATEQFANDNDSTSLRHATSFVVTCGLIWVCLTKSQESDESNTNIISNDCDPYYFIFVADCRNRLKFRIPTAYFGNCLSICFVSVKRKELFGENGTFEAIKAIGKRVAELEKGALVGAEKWMLKWKEVAELWKHVTVAGSPKLGFYDSDFGWGRPKRTESVQIDVSGAFSLAENGDEKGGVEVGLALSTRAKMSYFKAILEHNLKLI</sequence>
<accession>A0A2P5E4R3</accession>
<feature type="region of interest" description="Disordered" evidence="3">
    <location>
        <begin position="1"/>
        <end position="22"/>
    </location>
</feature>
<keyword evidence="1 4" id="KW-0808">Transferase</keyword>
<dbReference type="InterPro" id="IPR051504">
    <property type="entry name" value="Plant_metabolite_acyltrans"/>
</dbReference>
<dbReference type="Pfam" id="PF02458">
    <property type="entry name" value="Transferase"/>
    <property type="match status" value="1"/>
</dbReference>
<dbReference type="AlphaFoldDB" id="A0A2P5E4R3"/>
<name>A0A2P5E4R3_PARAD</name>
<dbReference type="InterPro" id="IPR023213">
    <property type="entry name" value="CAT-like_dom_sf"/>
</dbReference>
<evidence type="ECO:0000256" key="3">
    <source>
        <dbReference type="SAM" id="MobiDB-lite"/>
    </source>
</evidence>
<organism evidence="4 5">
    <name type="scientific">Parasponia andersonii</name>
    <name type="common">Sponia andersonii</name>
    <dbReference type="NCBI Taxonomy" id="3476"/>
    <lineage>
        <taxon>Eukaryota</taxon>
        <taxon>Viridiplantae</taxon>
        <taxon>Streptophyta</taxon>
        <taxon>Embryophyta</taxon>
        <taxon>Tracheophyta</taxon>
        <taxon>Spermatophyta</taxon>
        <taxon>Magnoliopsida</taxon>
        <taxon>eudicotyledons</taxon>
        <taxon>Gunneridae</taxon>
        <taxon>Pentapetalae</taxon>
        <taxon>rosids</taxon>
        <taxon>fabids</taxon>
        <taxon>Rosales</taxon>
        <taxon>Cannabaceae</taxon>
        <taxon>Parasponia</taxon>
    </lineage>
</organism>
<dbReference type="GO" id="GO:0016747">
    <property type="term" value="F:acyltransferase activity, transferring groups other than amino-acyl groups"/>
    <property type="evidence" value="ECO:0007669"/>
    <property type="project" value="UniProtKB-ARBA"/>
</dbReference>
<evidence type="ECO:0000256" key="2">
    <source>
        <dbReference type="ARBA" id="ARBA00023315"/>
    </source>
</evidence>
<evidence type="ECO:0000313" key="5">
    <source>
        <dbReference type="Proteomes" id="UP000237105"/>
    </source>
</evidence>
<gene>
    <name evidence="4" type="ORF">PanWU01x14_001000</name>
</gene>
<evidence type="ECO:0000256" key="1">
    <source>
        <dbReference type="ARBA" id="ARBA00022679"/>
    </source>
</evidence>
<dbReference type="Proteomes" id="UP000237105">
    <property type="component" value="Unassembled WGS sequence"/>
</dbReference>